<sequence length="66" mass="7846">MNTEIKKIEISIKEVAAYLGWKYSRAQSVKFRQEPSEDYEEYLKAVEKIRVAKIEAQKTFEKFLKS</sequence>
<evidence type="ECO:0000313" key="1">
    <source>
        <dbReference type="EMBL" id="MPL54944.1"/>
    </source>
</evidence>
<reference evidence="1" key="1">
    <citation type="submission" date="2019-08" db="EMBL/GenBank/DDBJ databases">
        <authorList>
            <person name="Kucharzyk K."/>
            <person name="Murdoch R.W."/>
            <person name="Higgins S."/>
            <person name="Loffler F."/>
        </authorList>
    </citation>
    <scope>NUCLEOTIDE SEQUENCE</scope>
</reference>
<organism evidence="1">
    <name type="scientific">bioreactor metagenome</name>
    <dbReference type="NCBI Taxonomy" id="1076179"/>
    <lineage>
        <taxon>unclassified sequences</taxon>
        <taxon>metagenomes</taxon>
        <taxon>ecological metagenomes</taxon>
    </lineage>
</organism>
<dbReference type="EMBL" id="VSSQ01000001">
    <property type="protein sequence ID" value="MPL54944.1"/>
    <property type="molecule type" value="Genomic_DNA"/>
</dbReference>
<proteinExistence type="predicted"/>
<comment type="caution">
    <text evidence="1">The sequence shown here is derived from an EMBL/GenBank/DDBJ whole genome shotgun (WGS) entry which is preliminary data.</text>
</comment>
<accession>A0A644SJR9</accession>
<name>A0A644SJR9_9ZZZZ</name>
<protein>
    <submittedName>
        <fullName evidence="1">Uncharacterized protein</fullName>
    </submittedName>
</protein>
<dbReference type="AlphaFoldDB" id="A0A644SJR9"/>
<gene>
    <name evidence="1" type="ORF">SDC9_00410</name>
</gene>